<name>A0ABR8AFV2_9CYAN</name>
<dbReference type="RefSeq" id="WP_190546778.1">
    <property type="nucleotide sequence ID" value="NZ_CAWPNO010000081.1"/>
</dbReference>
<protein>
    <recommendedName>
        <fullName evidence="3">Transposase</fullName>
    </recommendedName>
</protein>
<dbReference type="Proteomes" id="UP000658514">
    <property type="component" value="Unassembled WGS sequence"/>
</dbReference>
<sequence length="67" mass="7723">MQRIYNHVIIAAHLSNCQPKKFGIISTETKAINFCNQKNDRTLENICFTTGDRILQIWVKSQNMAIV</sequence>
<keyword evidence="2" id="KW-1185">Reference proteome</keyword>
<gene>
    <name evidence="1" type="ORF">H6G24_25570</name>
</gene>
<comment type="caution">
    <text evidence="1">The sequence shown here is derived from an EMBL/GenBank/DDBJ whole genome shotgun (WGS) entry which is preliminary data.</text>
</comment>
<evidence type="ECO:0008006" key="3">
    <source>
        <dbReference type="Google" id="ProtNLM"/>
    </source>
</evidence>
<reference evidence="1 2" key="1">
    <citation type="journal article" date="2020" name="ISME J.">
        <title>Comparative genomics reveals insights into cyanobacterial evolution and habitat adaptation.</title>
        <authorList>
            <person name="Chen M.Y."/>
            <person name="Teng W.K."/>
            <person name="Zhao L."/>
            <person name="Hu C.X."/>
            <person name="Zhou Y.K."/>
            <person name="Han B.P."/>
            <person name="Song L.R."/>
            <person name="Shu W.S."/>
        </authorList>
    </citation>
    <scope>NUCLEOTIDE SEQUENCE [LARGE SCALE GENOMIC DNA]</scope>
    <source>
        <strain evidence="1 2">FACHB-288</strain>
    </source>
</reference>
<accession>A0ABR8AFV2</accession>
<dbReference type="EMBL" id="JACJQH010000047">
    <property type="protein sequence ID" value="MBD2198811.1"/>
    <property type="molecule type" value="Genomic_DNA"/>
</dbReference>
<evidence type="ECO:0000313" key="1">
    <source>
        <dbReference type="EMBL" id="MBD2198811.1"/>
    </source>
</evidence>
<proteinExistence type="predicted"/>
<organism evidence="1 2">
    <name type="scientific">Calothrix parietina FACHB-288</name>
    <dbReference type="NCBI Taxonomy" id="2692896"/>
    <lineage>
        <taxon>Bacteria</taxon>
        <taxon>Bacillati</taxon>
        <taxon>Cyanobacteriota</taxon>
        <taxon>Cyanophyceae</taxon>
        <taxon>Nostocales</taxon>
        <taxon>Calotrichaceae</taxon>
        <taxon>Calothrix</taxon>
    </lineage>
</organism>
<evidence type="ECO:0000313" key="2">
    <source>
        <dbReference type="Proteomes" id="UP000658514"/>
    </source>
</evidence>